<dbReference type="RefSeq" id="WP_110258330.1">
    <property type="nucleotide sequence ID" value="NZ_QJKB01000022.1"/>
</dbReference>
<comment type="caution">
    <text evidence="3">The sequence shown here is derived from an EMBL/GenBank/DDBJ whole genome shotgun (WGS) entry which is preliminary data.</text>
</comment>
<feature type="chain" id="PRO_5016249403" description="DUF4124 domain-containing protein" evidence="2">
    <location>
        <begin position="21"/>
        <end position="163"/>
    </location>
</feature>
<dbReference type="Proteomes" id="UP000247792">
    <property type="component" value="Unassembled WGS sequence"/>
</dbReference>
<sequence length="163" mass="18191">MNRLLSGLILFIGVQTLAYAQGDVFLCVDDNGKKEYKNTGAVKGCKKVELQGITVVPAPTLPAPGKKPQGGKPASSPSDFPKVDDSTQKARDSDRKQILQDELKTEEQKLANLKKEYNNGEPERRGDERNFAKYQERTNLMKEEIARTEKNIEALKREIANAK</sequence>
<accession>A0A318IXN5</accession>
<organism evidence="3 4">
    <name type="scientific">Undibacterium pigrum</name>
    <dbReference type="NCBI Taxonomy" id="401470"/>
    <lineage>
        <taxon>Bacteria</taxon>
        <taxon>Pseudomonadati</taxon>
        <taxon>Pseudomonadota</taxon>
        <taxon>Betaproteobacteria</taxon>
        <taxon>Burkholderiales</taxon>
        <taxon>Oxalobacteraceae</taxon>
        <taxon>Undibacterium</taxon>
    </lineage>
</organism>
<evidence type="ECO:0000313" key="4">
    <source>
        <dbReference type="Proteomes" id="UP000247792"/>
    </source>
</evidence>
<feature type="signal peptide" evidence="2">
    <location>
        <begin position="1"/>
        <end position="20"/>
    </location>
</feature>
<keyword evidence="4" id="KW-1185">Reference proteome</keyword>
<dbReference type="AlphaFoldDB" id="A0A318IXN5"/>
<proteinExistence type="predicted"/>
<evidence type="ECO:0000256" key="1">
    <source>
        <dbReference type="SAM" id="MobiDB-lite"/>
    </source>
</evidence>
<evidence type="ECO:0000256" key="2">
    <source>
        <dbReference type="SAM" id="SignalP"/>
    </source>
</evidence>
<gene>
    <name evidence="3" type="ORF">DFR42_12236</name>
</gene>
<feature type="compositionally biased region" description="Low complexity" evidence="1">
    <location>
        <begin position="63"/>
        <end position="78"/>
    </location>
</feature>
<dbReference type="OrthoDB" id="5298561at2"/>
<name>A0A318IXN5_9BURK</name>
<evidence type="ECO:0008006" key="5">
    <source>
        <dbReference type="Google" id="ProtNLM"/>
    </source>
</evidence>
<evidence type="ECO:0000313" key="3">
    <source>
        <dbReference type="EMBL" id="PXX35255.1"/>
    </source>
</evidence>
<keyword evidence="2" id="KW-0732">Signal</keyword>
<feature type="compositionally biased region" description="Basic and acidic residues" evidence="1">
    <location>
        <begin position="81"/>
        <end position="132"/>
    </location>
</feature>
<reference evidence="3 4" key="1">
    <citation type="submission" date="2018-05" db="EMBL/GenBank/DDBJ databases">
        <title>Genomic Encyclopedia of Type Strains, Phase IV (KMG-IV): sequencing the most valuable type-strain genomes for metagenomic binning, comparative biology and taxonomic classification.</title>
        <authorList>
            <person name="Goeker M."/>
        </authorList>
    </citation>
    <scope>NUCLEOTIDE SEQUENCE [LARGE SCALE GENOMIC DNA]</scope>
    <source>
        <strain evidence="3 4">DSM 19792</strain>
    </source>
</reference>
<feature type="region of interest" description="Disordered" evidence="1">
    <location>
        <begin position="57"/>
        <end position="132"/>
    </location>
</feature>
<protein>
    <recommendedName>
        <fullName evidence="5">DUF4124 domain-containing protein</fullName>
    </recommendedName>
</protein>
<dbReference type="EMBL" id="QJKB01000022">
    <property type="protein sequence ID" value="PXX35255.1"/>
    <property type="molecule type" value="Genomic_DNA"/>
</dbReference>